<organism evidence="2">
    <name type="scientific">Tanacetum cinerariifolium</name>
    <name type="common">Dalmatian daisy</name>
    <name type="synonym">Chrysanthemum cinerariifolium</name>
    <dbReference type="NCBI Taxonomy" id="118510"/>
    <lineage>
        <taxon>Eukaryota</taxon>
        <taxon>Viridiplantae</taxon>
        <taxon>Streptophyta</taxon>
        <taxon>Embryophyta</taxon>
        <taxon>Tracheophyta</taxon>
        <taxon>Spermatophyta</taxon>
        <taxon>Magnoliopsida</taxon>
        <taxon>eudicotyledons</taxon>
        <taxon>Gunneridae</taxon>
        <taxon>Pentapetalae</taxon>
        <taxon>asterids</taxon>
        <taxon>campanulids</taxon>
        <taxon>Asterales</taxon>
        <taxon>Asteraceae</taxon>
        <taxon>Asteroideae</taxon>
        <taxon>Anthemideae</taxon>
        <taxon>Anthemidinae</taxon>
        <taxon>Tanacetum</taxon>
    </lineage>
</organism>
<accession>A0A6L2KUY0</accession>
<name>A0A6L2KUY0_TANCI</name>
<dbReference type="InterPro" id="IPR000477">
    <property type="entry name" value="RT_dom"/>
</dbReference>
<dbReference type="SUPFAM" id="SSF56672">
    <property type="entry name" value="DNA/RNA polymerases"/>
    <property type="match status" value="1"/>
</dbReference>
<gene>
    <name evidence="2" type="ORF">Tci_023793</name>
</gene>
<evidence type="ECO:0000313" key="2">
    <source>
        <dbReference type="EMBL" id="GEU51815.1"/>
    </source>
</evidence>
<comment type="caution">
    <text evidence="2">The sequence shown here is derived from an EMBL/GenBank/DDBJ whole genome shotgun (WGS) entry which is preliminary data.</text>
</comment>
<dbReference type="InterPro" id="IPR043502">
    <property type="entry name" value="DNA/RNA_pol_sf"/>
</dbReference>
<evidence type="ECO:0000259" key="1">
    <source>
        <dbReference type="Pfam" id="PF00078"/>
    </source>
</evidence>
<feature type="domain" description="Reverse transcriptase" evidence="1">
    <location>
        <begin position="314"/>
        <end position="476"/>
    </location>
</feature>
<dbReference type="AlphaFoldDB" id="A0A6L2KUY0"/>
<sequence>MNTSSSDFRMAAWNVRGMCNRDMQKDVKKFISDEKLSICAVLETYIKEKKINKICDFVYGNWSWVSKMDKCDRGCRIIVGWKEDRKERNILWKDLANYIRTIDNKPWVLMGDWNEKLQIIQRKVDQDPHNATLKKHEADILKEYCAARKDEEKLLLQKAKIDWLRDGYKNSKFFHSVIKGRAHRSRIEIVNDENGVRYEGDQVAEQFVNHFQHFLGKAVDVQNFDLETLKRKTVCVEDAEIMVVQVSDMEIKDALFDICDNKAPSPDGYSAKFFKCAWSVIKNEVCNAVKEFFTTRKMLGEINATLITLVPKSKTPRKVSDYRPIACCNTVYKVISKILTSRIKSALCKFVSPSQSAFIPGRQITDNILLIQEILRGYNWKNGARRVALEIDIHKAYDIVNWDFLERVLHMFKFPTKMINWIMVCVRTTAFTISINNERAGYFKGGRGLRQVSLGIKDLKISHLCFADDLLVLCHRDLNSVKVVKRALDLFSSICGLNPNIGKIYWASVFILPKYMVKDINKLLKGFLWCQGNLSKGKAKVAWKQVCKPKDEGGLDIKDLSSWNEALMSKHLWNVASMKESLWVKWINVVRLKGKSI</sequence>
<dbReference type="CDD" id="cd01650">
    <property type="entry name" value="RT_nLTR_like"/>
    <property type="match status" value="1"/>
</dbReference>
<dbReference type="PANTHER" id="PTHR46890">
    <property type="entry name" value="NON-LTR RETROLELEMENT REVERSE TRANSCRIPTASE-LIKE PROTEIN-RELATED"/>
    <property type="match status" value="1"/>
</dbReference>
<dbReference type="InterPro" id="IPR036691">
    <property type="entry name" value="Endo/exonu/phosph_ase_sf"/>
</dbReference>
<dbReference type="SUPFAM" id="SSF56219">
    <property type="entry name" value="DNase I-like"/>
    <property type="match status" value="1"/>
</dbReference>
<protein>
    <recommendedName>
        <fullName evidence="1">Reverse transcriptase domain-containing protein</fullName>
    </recommendedName>
</protein>
<dbReference type="PANTHER" id="PTHR46890:SF48">
    <property type="entry name" value="RNA-DIRECTED DNA POLYMERASE"/>
    <property type="match status" value="1"/>
</dbReference>
<dbReference type="EMBL" id="BKCJ010002924">
    <property type="protein sequence ID" value="GEU51815.1"/>
    <property type="molecule type" value="Genomic_DNA"/>
</dbReference>
<proteinExistence type="predicted"/>
<dbReference type="Pfam" id="PF00078">
    <property type="entry name" value="RVT_1"/>
    <property type="match status" value="1"/>
</dbReference>
<dbReference type="InterPro" id="IPR052343">
    <property type="entry name" value="Retrotransposon-Effector_Assoc"/>
</dbReference>
<reference evidence="2" key="1">
    <citation type="journal article" date="2019" name="Sci. Rep.">
        <title>Draft genome of Tanacetum cinerariifolium, the natural source of mosquito coil.</title>
        <authorList>
            <person name="Yamashiro T."/>
            <person name="Shiraishi A."/>
            <person name="Satake H."/>
            <person name="Nakayama K."/>
        </authorList>
    </citation>
    <scope>NUCLEOTIDE SEQUENCE</scope>
</reference>
<dbReference type="Gene3D" id="3.60.10.10">
    <property type="entry name" value="Endonuclease/exonuclease/phosphatase"/>
    <property type="match status" value="1"/>
</dbReference>